<accession>A0A819ZEW9</accession>
<sequence>MPLIIPNRFSLFEEEATSLDLDSIINTDPVITVGSHRYDIMYTSVYYNAPHLYALEYNGNEKALAHLPRARFDIQGWREKQKETYMIQYKPKGAEPDSPASQDYAMINFNPDYPERTKNNCWYRTDPMSDVGPFPFSWFYDSNGHTQIQPWFPLPSDLINKGEEWIPEIQQNATRYDSPEICNLKRSGIGQVPCLSYFETEDRPA</sequence>
<protein>
    <submittedName>
        <fullName evidence="1">Uncharacterized protein</fullName>
    </submittedName>
</protein>
<dbReference type="Proteomes" id="UP000663874">
    <property type="component" value="Unassembled WGS sequence"/>
</dbReference>
<comment type="caution">
    <text evidence="1">The sequence shown here is derived from an EMBL/GenBank/DDBJ whole genome shotgun (WGS) entry which is preliminary data.</text>
</comment>
<evidence type="ECO:0000313" key="1">
    <source>
        <dbReference type="EMBL" id="CAF4173300.1"/>
    </source>
</evidence>
<dbReference type="AlphaFoldDB" id="A0A819ZEW9"/>
<evidence type="ECO:0000313" key="2">
    <source>
        <dbReference type="Proteomes" id="UP000663874"/>
    </source>
</evidence>
<organism evidence="1 2">
    <name type="scientific">Rotaria sordida</name>
    <dbReference type="NCBI Taxonomy" id="392033"/>
    <lineage>
        <taxon>Eukaryota</taxon>
        <taxon>Metazoa</taxon>
        <taxon>Spiralia</taxon>
        <taxon>Gnathifera</taxon>
        <taxon>Rotifera</taxon>
        <taxon>Eurotatoria</taxon>
        <taxon>Bdelloidea</taxon>
        <taxon>Philodinida</taxon>
        <taxon>Philodinidae</taxon>
        <taxon>Rotaria</taxon>
    </lineage>
</organism>
<reference evidence="1" key="1">
    <citation type="submission" date="2021-02" db="EMBL/GenBank/DDBJ databases">
        <authorList>
            <person name="Nowell W R."/>
        </authorList>
    </citation>
    <scope>NUCLEOTIDE SEQUENCE</scope>
</reference>
<name>A0A819ZEW9_9BILA</name>
<proteinExistence type="predicted"/>
<feature type="non-terminal residue" evidence="1">
    <location>
        <position position="205"/>
    </location>
</feature>
<dbReference type="EMBL" id="CAJOBE010014064">
    <property type="protein sequence ID" value="CAF4173300.1"/>
    <property type="molecule type" value="Genomic_DNA"/>
</dbReference>
<gene>
    <name evidence="1" type="ORF">FNK824_LOCUS34806</name>
</gene>